<dbReference type="Pfam" id="PF01053">
    <property type="entry name" value="Cys_Met_Meta_PP"/>
    <property type="match status" value="1"/>
</dbReference>
<dbReference type="Gene3D" id="3.60.60.10">
    <property type="entry name" value="Penicillin V Acylase, Chain A"/>
    <property type="match status" value="1"/>
</dbReference>
<dbReference type="SUPFAM" id="SSF53383">
    <property type="entry name" value="PLP-dependent transferases"/>
    <property type="match status" value="1"/>
</dbReference>
<proteinExistence type="predicted"/>
<feature type="region of interest" description="Disordered" evidence="4">
    <location>
        <begin position="1"/>
        <end position="21"/>
    </location>
</feature>
<accession>A0AAN5Z7X3</accession>
<dbReference type="SUPFAM" id="SSF56235">
    <property type="entry name" value="N-terminal nucleophile aminohydrolases (Ntn hydrolases)"/>
    <property type="match status" value="1"/>
</dbReference>
<dbReference type="PANTHER" id="PTHR42699">
    <property type="match status" value="1"/>
</dbReference>
<dbReference type="Gene3D" id="3.90.1150.10">
    <property type="entry name" value="Aspartate Aminotransferase, domain 1"/>
    <property type="match status" value="1"/>
</dbReference>
<keyword evidence="7" id="KW-1185">Reference proteome</keyword>
<evidence type="ECO:0000259" key="5">
    <source>
        <dbReference type="Pfam" id="PF02275"/>
    </source>
</evidence>
<reference evidence="6 7" key="1">
    <citation type="submission" date="2020-02" db="EMBL/GenBank/DDBJ databases">
        <title>Identification and distribution of gene clusters putatively required for synthesis of sphingolipid metabolism inhibitors in phylogenetically diverse species of the filamentous fungus Fusarium.</title>
        <authorList>
            <person name="Kim H.-S."/>
            <person name="Busman M."/>
            <person name="Brown D.W."/>
            <person name="Divon H."/>
            <person name="Uhlig S."/>
            <person name="Proctor R.H."/>
        </authorList>
    </citation>
    <scope>NUCLEOTIDE SEQUENCE [LARGE SCALE GENOMIC DNA]</scope>
    <source>
        <strain evidence="6 7">NRRL 2903</strain>
    </source>
</reference>
<dbReference type="GO" id="GO:0030170">
    <property type="term" value="F:pyridoxal phosphate binding"/>
    <property type="evidence" value="ECO:0007669"/>
    <property type="project" value="InterPro"/>
</dbReference>
<dbReference type="InterPro" id="IPR051750">
    <property type="entry name" value="Trans-sulfuration_enzymes"/>
</dbReference>
<dbReference type="GO" id="GO:0019346">
    <property type="term" value="P:transsulfuration"/>
    <property type="evidence" value="ECO:0007669"/>
    <property type="project" value="InterPro"/>
</dbReference>
<sequence>MQAELGSSLPPGDKHASPTCPYTPELQELTTSKAVSVYIPTWKDTVAWARRDPDLISQLKTGYPRFFVPLVVGQLAERLLKWSSSEPTLDELPSELRALLAAPGRSAMILPAGHHARMCREYLNAQNKGAAFVLRADFNNGVHLAETLFRRCTLDEIYAVAYPQELAVDAKAFWQHTGYGVSSRQATHWLESAPFLNRDNKSSRSQLQNGEAADAKVVVQKRIAHLFSTETNRLDADDVFLYPSGMSSISHTADTIGHLTTDEKRTVAIFGFLYVDTFKVLSKIYGFDCKLYGATPSDLDALEEDLAGGLQLSALFTEFPGNPLLGSVDLERLQKLAIDYEFLFVVDDTVATSVNVELISYCDVVCTSLTKMFSGGCNVMGGSIALNPQSRLFPAMRRLLKDGFVDTYFPPDAIVMEKNSADFKERVVTASENAERTADMLRSHASVEQVYYPKGNPTQDIYERYKRPERGYGYLLSIRFKTPEAAIAFHDGLDVAKGPSLGTNFTLCCAYTLFAHFSELDWAAKTTGENKSTFIIGRSVDYVADPYLTFWVFPAGIDRHGGTHRKALQWRSRYASTVAVMYNKITVEGMNEKGLSGSILFLGGSHFGDPDTQPTLSAGAWLQYYLDQYENVGEVEKENCPTTAWGKVSPQIIRDNPFDGMETKMHIAISDAKGGNLIIEHIKPSNQIRCYSNEDWDVAAGDTYHMQRSRNKKRIRKEIDGRALSQWPMPYERYDRLFFYNYHIRKSEDFASALATTMGMIHGIMVPNIKVSSKKRKEKDIWPTQWMMYTAPHEGFIYYESARTPLNFNYQFFKFDLHEGSDIKLLRVKDLKWNWQKGTGDVTSQFQTKRGSDFVPFMSSSFDLP</sequence>
<dbReference type="GO" id="GO:0016787">
    <property type="term" value="F:hydrolase activity"/>
    <property type="evidence" value="ECO:0007669"/>
    <property type="project" value="UniProtKB-KW"/>
</dbReference>
<dbReference type="Gene3D" id="3.40.640.10">
    <property type="entry name" value="Type I PLP-dependent aspartate aminotransferase-like (Major domain)"/>
    <property type="match status" value="1"/>
</dbReference>
<comment type="caution">
    <text evidence="6">The sequence shown here is derived from an EMBL/GenBank/DDBJ whole genome shotgun (WGS) entry which is preliminary data.</text>
</comment>
<evidence type="ECO:0000256" key="1">
    <source>
        <dbReference type="ARBA" id="ARBA00001933"/>
    </source>
</evidence>
<dbReference type="Pfam" id="PF02275">
    <property type="entry name" value="CBAH"/>
    <property type="match status" value="1"/>
</dbReference>
<dbReference type="InterPro" id="IPR029132">
    <property type="entry name" value="CBAH/NAAA_C"/>
</dbReference>
<dbReference type="InterPro" id="IPR015422">
    <property type="entry name" value="PyrdxlP-dep_Trfase_small"/>
</dbReference>
<dbReference type="PANTHER" id="PTHR42699:SF1">
    <property type="entry name" value="CYSTATHIONINE GAMMA-SYNTHASE-RELATED"/>
    <property type="match status" value="1"/>
</dbReference>
<evidence type="ECO:0000313" key="6">
    <source>
        <dbReference type="EMBL" id="KAF5236204.1"/>
    </source>
</evidence>
<dbReference type="GO" id="GO:0003962">
    <property type="term" value="F:cystathionine gamma-synthase activity"/>
    <property type="evidence" value="ECO:0007669"/>
    <property type="project" value="TreeGrafter"/>
</dbReference>
<protein>
    <recommendedName>
        <fullName evidence="5">Choloylglycine hydrolase/NAAA C-terminal domain-containing protein</fullName>
    </recommendedName>
</protein>
<dbReference type="AlphaFoldDB" id="A0AAN5Z7X3"/>
<dbReference type="InterPro" id="IPR015424">
    <property type="entry name" value="PyrdxlP-dep_Trfase"/>
</dbReference>
<feature type="domain" description="Choloylglycine hydrolase/NAAA C-terminal" evidence="5">
    <location>
        <begin position="529"/>
        <end position="706"/>
    </location>
</feature>
<dbReference type="InterPro" id="IPR029055">
    <property type="entry name" value="Ntn_hydrolases_N"/>
</dbReference>
<dbReference type="CDD" id="cd01902">
    <property type="entry name" value="Ntn_CGH"/>
    <property type="match status" value="1"/>
</dbReference>
<dbReference type="Proteomes" id="UP000537989">
    <property type="component" value="Unassembled WGS sequence"/>
</dbReference>
<comment type="cofactor">
    <cofactor evidence="1">
        <name>pyridoxal 5'-phosphate</name>
        <dbReference type="ChEBI" id="CHEBI:597326"/>
    </cofactor>
</comment>
<name>A0AAN5Z7X3_FUSAU</name>
<evidence type="ECO:0000256" key="4">
    <source>
        <dbReference type="SAM" id="MobiDB-lite"/>
    </source>
</evidence>
<dbReference type="InterPro" id="IPR000277">
    <property type="entry name" value="Cys/Met-Metab_PyrdxlP-dep_enz"/>
</dbReference>
<dbReference type="EMBL" id="JAAMOD010000183">
    <property type="protein sequence ID" value="KAF5236204.1"/>
    <property type="molecule type" value="Genomic_DNA"/>
</dbReference>
<dbReference type="InterPro" id="IPR015421">
    <property type="entry name" value="PyrdxlP-dep_Trfase_major"/>
</dbReference>
<gene>
    <name evidence="6" type="ORF">FAUST_6673</name>
</gene>
<evidence type="ECO:0000256" key="3">
    <source>
        <dbReference type="ARBA" id="ARBA00022898"/>
    </source>
</evidence>
<keyword evidence="2" id="KW-0378">Hydrolase</keyword>
<keyword evidence="3" id="KW-0663">Pyridoxal phosphate</keyword>
<evidence type="ECO:0000256" key="2">
    <source>
        <dbReference type="ARBA" id="ARBA00022801"/>
    </source>
</evidence>
<evidence type="ECO:0000313" key="7">
    <source>
        <dbReference type="Proteomes" id="UP000537989"/>
    </source>
</evidence>
<organism evidence="6 7">
    <name type="scientific">Fusarium austroamericanum</name>
    <dbReference type="NCBI Taxonomy" id="282268"/>
    <lineage>
        <taxon>Eukaryota</taxon>
        <taxon>Fungi</taxon>
        <taxon>Dikarya</taxon>
        <taxon>Ascomycota</taxon>
        <taxon>Pezizomycotina</taxon>
        <taxon>Sordariomycetes</taxon>
        <taxon>Hypocreomycetidae</taxon>
        <taxon>Hypocreales</taxon>
        <taxon>Nectriaceae</taxon>
        <taxon>Fusarium</taxon>
    </lineage>
</organism>